<keyword evidence="2 5" id="KW-0812">Transmembrane</keyword>
<dbReference type="InterPro" id="IPR019427">
    <property type="entry name" value="7TM_GPCR_serpentine_rcpt_Srw"/>
</dbReference>
<keyword evidence="9" id="KW-1185">Reference proteome</keyword>
<evidence type="ECO:0000256" key="3">
    <source>
        <dbReference type="ARBA" id="ARBA00022989"/>
    </source>
</evidence>
<evidence type="ECO:0000256" key="6">
    <source>
        <dbReference type="SAM" id="SignalP"/>
    </source>
</evidence>
<keyword evidence="6" id="KW-0732">Signal</keyword>
<dbReference type="InterPro" id="IPR053219">
    <property type="entry name" value="GPCR_Dmsr-1"/>
</dbReference>
<feature type="chain" id="PRO_5043741425" evidence="6">
    <location>
        <begin position="17"/>
        <end position="705"/>
    </location>
</feature>
<evidence type="ECO:0000256" key="5">
    <source>
        <dbReference type="SAM" id="Phobius"/>
    </source>
</evidence>
<feature type="domain" description="G-protein coupled receptors family 1 profile" evidence="7">
    <location>
        <begin position="120"/>
        <end position="649"/>
    </location>
</feature>
<feature type="transmembrane region" description="Helical" evidence="5">
    <location>
        <begin position="291"/>
        <end position="314"/>
    </location>
</feature>
<dbReference type="PANTHER" id="PTHR46273:SF4">
    <property type="entry name" value="AT19640P"/>
    <property type="match status" value="1"/>
</dbReference>
<proteinExistence type="predicted"/>
<dbReference type="InterPro" id="IPR000276">
    <property type="entry name" value="GPCR_Rhodpsn"/>
</dbReference>
<evidence type="ECO:0000256" key="2">
    <source>
        <dbReference type="ARBA" id="ARBA00022692"/>
    </source>
</evidence>
<dbReference type="PRINTS" id="PR00237">
    <property type="entry name" value="GPCRRHODOPSN"/>
</dbReference>
<keyword evidence="8" id="KW-0675">Receptor</keyword>
<evidence type="ECO:0000256" key="1">
    <source>
        <dbReference type="ARBA" id="ARBA00004370"/>
    </source>
</evidence>
<dbReference type="GO" id="GO:0008528">
    <property type="term" value="F:G protein-coupled peptide receptor activity"/>
    <property type="evidence" value="ECO:0007669"/>
    <property type="project" value="InterPro"/>
</dbReference>
<evidence type="ECO:0000259" key="7">
    <source>
        <dbReference type="PROSITE" id="PS50262"/>
    </source>
</evidence>
<organism evidence="8 9">
    <name type="scientific">Plakobranchus ocellatus</name>
    <dbReference type="NCBI Taxonomy" id="259542"/>
    <lineage>
        <taxon>Eukaryota</taxon>
        <taxon>Metazoa</taxon>
        <taxon>Spiralia</taxon>
        <taxon>Lophotrochozoa</taxon>
        <taxon>Mollusca</taxon>
        <taxon>Gastropoda</taxon>
        <taxon>Heterobranchia</taxon>
        <taxon>Euthyneura</taxon>
        <taxon>Panpulmonata</taxon>
        <taxon>Sacoglossa</taxon>
        <taxon>Placobranchoidea</taxon>
        <taxon>Plakobranchidae</taxon>
        <taxon>Plakobranchus</taxon>
    </lineage>
</organism>
<dbReference type="PANTHER" id="PTHR46273">
    <property type="entry name" value="MYOSUPPRESSIN RECEPTOR 1, ISOFORM B-RELATED"/>
    <property type="match status" value="1"/>
</dbReference>
<keyword evidence="3 5" id="KW-1133">Transmembrane helix</keyword>
<evidence type="ECO:0000313" key="8">
    <source>
        <dbReference type="EMBL" id="GFN76960.1"/>
    </source>
</evidence>
<protein>
    <submittedName>
        <fullName evidence="8">B1 bradykinin receptor</fullName>
    </submittedName>
</protein>
<dbReference type="AlphaFoldDB" id="A0AAV3Y3H0"/>
<dbReference type="Proteomes" id="UP000735302">
    <property type="component" value="Unassembled WGS sequence"/>
</dbReference>
<reference evidence="8 9" key="1">
    <citation type="journal article" date="2021" name="Elife">
        <title>Chloroplast acquisition without the gene transfer in kleptoplastic sea slugs, Plakobranchus ocellatus.</title>
        <authorList>
            <person name="Maeda T."/>
            <person name="Takahashi S."/>
            <person name="Yoshida T."/>
            <person name="Shimamura S."/>
            <person name="Takaki Y."/>
            <person name="Nagai Y."/>
            <person name="Toyoda A."/>
            <person name="Suzuki Y."/>
            <person name="Arimoto A."/>
            <person name="Ishii H."/>
            <person name="Satoh N."/>
            <person name="Nishiyama T."/>
            <person name="Hasebe M."/>
            <person name="Maruyama T."/>
            <person name="Minagawa J."/>
            <person name="Obokata J."/>
            <person name="Shigenobu S."/>
        </authorList>
    </citation>
    <scope>NUCLEOTIDE SEQUENCE [LARGE SCALE GENOMIC DNA]</scope>
</reference>
<sequence>MFLELVVNATVATATAATQAMNVYNIDSAATALASYSTAPTTATTATAADSAAASASSPVACSSCPLSARGYNISFPEADGARNGLAQSPAVSTLRNITDAYMNAHGVVSFVTCALGIPMNVLNIWVLTRRHMRTPVNCILTWLAVFDLLTMLSYVPFSLHFYLLWSPRELSAEKNSLGWMTFIIFHSGFTGTTHLISIWLGVTLAMFRYKHIFSPAKGHITRVRRLVRARIAVFVVVVASIVVMIPNYLMNRIMQHVQHLPETNETVVVFYIEELRLGTPEMKPMTGVNLWMQCILAKFLPCILMVVYSGLLVRTVRMNVRMLERRRNGSGGLGRRPSDSVCGTRLSLAEHSSDGDYSVRKNIDIVRSSKNKKHKNKELNKSQELLDETLDKLFSTKNENGKTESGCLMRQSPNMKKSQSQEYVLYTRCSSNCNGSADQPCVNGTHERCLNVPLEPGHCLCLPEQIHPSENHSHDSGIYSNASHDQLTYEQQCQLNLKQKGSTDVSKSNPNGSTGMNNFSNEKGAGHSPYNMCPAQQAYNTRHLDQGHPQRGSMSTVAASDTMRRARASSTGTTTGIPVSTSRNQDSVRTTRMLLVVIILFLVTELPQGILIALSVTIPGFFDAVYIPLGDIMDQLALLNNGINFLLYCSMSRDFRTTLLQQLQVTPTWFSWCTSSNGSSSGGNCSPFTGRQRERKQMVVANDV</sequence>
<feature type="transmembrane region" description="Helical" evidence="5">
    <location>
        <begin position="184"/>
        <end position="208"/>
    </location>
</feature>
<evidence type="ECO:0000256" key="4">
    <source>
        <dbReference type="ARBA" id="ARBA00023136"/>
    </source>
</evidence>
<feature type="transmembrane region" description="Helical" evidence="5">
    <location>
        <begin position="594"/>
        <end position="619"/>
    </location>
</feature>
<dbReference type="GO" id="GO:0005886">
    <property type="term" value="C:plasma membrane"/>
    <property type="evidence" value="ECO:0007669"/>
    <property type="project" value="TreeGrafter"/>
</dbReference>
<feature type="signal peptide" evidence="6">
    <location>
        <begin position="1"/>
        <end position="16"/>
    </location>
</feature>
<dbReference type="InterPro" id="IPR017452">
    <property type="entry name" value="GPCR_Rhodpsn_7TM"/>
</dbReference>
<accession>A0AAV3Y3H0</accession>
<feature type="transmembrane region" description="Helical" evidence="5">
    <location>
        <begin position="108"/>
        <end position="128"/>
    </location>
</feature>
<dbReference type="SUPFAM" id="SSF81321">
    <property type="entry name" value="Family A G protein-coupled receptor-like"/>
    <property type="match status" value="1"/>
</dbReference>
<dbReference type="PROSITE" id="PS50262">
    <property type="entry name" value="G_PROTEIN_RECEP_F1_2"/>
    <property type="match status" value="1"/>
</dbReference>
<keyword evidence="4 5" id="KW-0472">Membrane</keyword>
<evidence type="ECO:0000313" key="9">
    <source>
        <dbReference type="Proteomes" id="UP000735302"/>
    </source>
</evidence>
<dbReference type="Pfam" id="PF10324">
    <property type="entry name" value="7TM_GPCR_Srw"/>
    <property type="match status" value="2"/>
</dbReference>
<feature type="transmembrane region" description="Helical" evidence="5">
    <location>
        <begin position="228"/>
        <end position="250"/>
    </location>
</feature>
<feature type="transmembrane region" description="Helical" evidence="5">
    <location>
        <begin position="625"/>
        <end position="648"/>
    </location>
</feature>
<dbReference type="EMBL" id="BLXT01000430">
    <property type="protein sequence ID" value="GFN76960.1"/>
    <property type="molecule type" value="Genomic_DNA"/>
</dbReference>
<comment type="subcellular location">
    <subcellularLocation>
        <location evidence="1">Membrane</location>
    </subcellularLocation>
</comment>
<feature type="transmembrane region" description="Helical" evidence="5">
    <location>
        <begin position="140"/>
        <end position="164"/>
    </location>
</feature>
<gene>
    <name evidence="8" type="ORF">PoB_000346600</name>
</gene>
<name>A0AAV3Y3H0_9GAST</name>
<dbReference type="Gene3D" id="1.20.1070.10">
    <property type="entry name" value="Rhodopsin 7-helix transmembrane proteins"/>
    <property type="match status" value="2"/>
</dbReference>
<dbReference type="CDD" id="cd14978">
    <property type="entry name" value="7tmA_FMRFamide_R-like"/>
    <property type="match status" value="1"/>
</dbReference>
<comment type="caution">
    <text evidence="8">The sequence shown here is derived from an EMBL/GenBank/DDBJ whole genome shotgun (WGS) entry which is preliminary data.</text>
</comment>